<dbReference type="Pfam" id="PF01535">
    <property type="entry name" value="PPR"/>
    <property type="match status" value="1"/>
</dbReference>
<sequence length="629" mass="71028">MACKLMRNLAKEELLPASHSSKPSLDRSALEVFAPHQEIAGQIELWQQLPSYDEHPQESFDVPYTQEDASIYSSLLRRCSSFKTLRHGLRVHSLILTSGHLCHTFFCNLLIQMYSSCGALAEAMSVFAHMPKTNPFSWNLLIGAHLQSDDNTQIVLSCFQHMQQKGVMPDQVTFVSTLSAFSAPKDLPRVHQLHICMQSGNFASDAIVGTALLNVYGKCSTPETARRVFEQIKDKNVISWNVMFAVYTQHGQTKAAFDLFNCMEMQGFIPNQVTFITLLPACTSRGNAAEAKRIHNRMLHDNFESSVNLENALLDTYGKSGDVELACSVFARMLERDVISWNVMSEAYLQQGRNDEAFYLFKQMQEECVFPDDVSCVSVISACVNEEALTQGKRIHNMLIHIEDELDVISGTALVNMYAKCGLLRVARQVFEEMPCRNIISWNAMIGAFAQHGLKSFCLDTFRKMLSKKVCPTDATYFSLLHACGHTGFVEEASYWFLMMMHRHQLTPTVEHYNCMIDLLGRAGQLDEAEAMLGVMTCRPSSASWAALLGSCSFHFDIDRGLRIVNQVIRTNPENAAPFVVLANIFASLGRWQEAERLQQIRKVTPKEQDALIDFDFWEGEYLVNRFGY</sequence>
<evidence type="ECO:0000313" key="4">
    <source>
        <dbReference type="Proteomes" id="UP000886520"/>
    </source>
</evidence>
<dbReference type="FunFam" id="1.25.40.10:FF:000090">
    <property type="entry name" value="Pentatricopeptide repeat-containing protein, chloroplastic"/>
    <property type="match status" value="1"/>
</dbReference>
<dbReference type="InterPro" id="IPR011990">
    <property type="entry name" value="TPR-like_helical_dom_sf"/>
</dbReference>
<dbReference type="AlphaFoldDB" id="A0A9D4V6E8"/>
<dbReference type="EMBL" id="JABFUD020000005">
    <property type="protein sequence ID" value="KAI5080315.1"/>
    <property type="molecule type" value="Genomic_DNA"/>
</dbReference>
<dbReference type="InterPro" id="IPR046960">
    <property type="entry name" value="PPR_At4g14850-like_plant"/>
</dbReference>
<feature type="repeat" description="PPR" evidence="2">
    <location>
        <begin position="337"/>
        <end position="371"/>
    </location>
</feature>
<dbReference type="OrthoDB" id="185373at2759"/>
<dbReference type="Pfam" id="PF13041">
    <property type="entry name" value="PPR_2"/>
    <property type="match status" value="3"/>
</dbReference>
<evidence type="ECO:0000256" key="1">
    <source>
        <dbReference type="ARBA" id="ARBA00022737"/>
    </source>
</evidence>
<gene>
    <name evidence="3" type="ORF">GOP47_0005794</name>
</gene>
<reference evidence="3 4" key="1">
    <citation type="submission" date="2021-01" db="EMBL/GenBank/DDBJ databases">
        <title>Adiantum capillus-veneris genome.</title>
        <authorList>
            <person name="Fang Y."/>
            <person name="Liao Q."/>
        </authorList>
    </citation>
    <scope>NUCLEOTIDE SEQUENCE [LARGE SCALE GENOMIC DNA]</scope>
    <source>
        <strain evidence="3">H3</strain>
        <tissue evidence="3">Leaf</tissue>
    </source>
</reference>
<proteinExistence type="predicted"/>
<dbReference type="PANTHER" id="PTHR47926">
    <property type="entry name" value="PENTATRICOPEPTIDE REPEAT-CONTAINING PROTEIN"/>
    <property type="match status" value="1"/>
</dbReference>
<dbReference type="Pfam" id="PF12854">
    <property type="entry name" value="PPR_1"/>
    <property type="match status" value="1"/>
</dbReference>
<dbReference type="GO" id="GO:0009451">
    <property type="term" value="P:RNA modification"/>
    <property type="evidence" value="ECO:0007669"/>
    <property type="project" value="InterPro"/>
</dbReference>
<feature type="repeat" description="PPR" evidence="2">
    <location>
        <begin position="271"/>
        <end position="305"/>
    </location>
</feature>
<feature type="repeat" description="PPR" evidence="2">
    <location>
        <begin position="134"/>
        <end position="169"/>
    </location>
</feature>
<dbReference type="FunFam" id="1.25.40.10:FF:000031">
    <property type="entry name" value="Pentatricopeptide repeat-containing protein mitochondrial"/>
    <property type="match status" value="1"/>
</dbReference>
<feature type="repeat" description="PPR" evidence="2">
    <location>
        <begin position="438"/>
        <end position="472"/>
    </location>
</feature>
<keyword evidence="4" id="KW-1185">Reference proteome</keyword>
<dbReference type="PROSITE" id="PS51375">
    <property type="entry name" value="PPR"/>
    <property type="match status" value="5"/>
</dbReference>
<keyword evidence="1" id="KW-0677">Repeat</keyword>
<accession>A0A9D4V6E8</accession>
<dbReference type="PANTHER" id="PTHR47926:SF533">
    <property type="entry name" value="DYW DOMAIN-CONTAINING PROTEIN"/>
    <property type="match status" value="1"/>
</dbReference>
<dbReference type="NCBIfam" id="TIGR00756">
    <property type="entry name" value="PPR"/>
    <property type="match status" value="5"/>
</dbReference>
<dbReference type="InterPro" id="IPR002885">
    <property type="entry name" value="PPR_rpt"/>
</dbReference>
<dbReference type="Gene3D" id="1.25.40.10">
    <property type="entry name" value="Tetratricopeptide repeat domain"/>
    <property type="match status" value="4"/>
</dbReference>
<name>A0A9D4V6E8_ADICA</name>
<protein>
    <recommendedName>
        <fullName evidence="5">Pentatricopeptide repeat-containing protein</fullName>
    </recommendedName>
</protein>
<organism evidence="3 4">
    <name type="scientific">Adiantum capillus-veneris</name>
    <name type="common">Maidenhair fern</name>
    <dbReference type="NCBI Taxonomy" id="13818"/>
    <lineage>
        <taxon>Eukaryota</taxon>
        <taxon>Viridiplantae</taxon>
        <taxon>Streptophyta</taxon>
        <taxon>Embryophyta</taxon>
        <taxon>Tracheophyta</taxon>
        <taxon>Polypodiopsida</taxon>
        <taxon>Polypodiidae</taxon>
        <taxon>Polypodiales</taxon>
        <taxon>Pteridineae</taxon>
        <taxon>Pteridaceae</taxon>
        <taxon>Vittarioideae</taxon>
        <taxon>Adiantum</taxon>
    </lineage>
</organism>
<evidence type="ECO:0008006" key="5">
    <source>
        <dbReference type="Google" id="ProtNLM"/>
    </source>
</evidence>
<dbReference type="FunFam" id="1.25.40.10:FF:000285">
    <property type="entry name" value="Pentatricopeptide repeat-containing protein, chloroplastic"/>
    <property type="match status" value="1"/>
</dbReference>
<feature type="repeat" description="PPR" evidence="2">
    <location>
        <begin position="236"/>
        <end position="270"/>
    </location>
</feature>
<comment type="caution">
    <text evidence="3">The sequence shown here is derived from an EMBL/GenBank/DDBJ whole genome shotgun (WGS) entry which is preliminary data.</text>
</comment>
<dbReference type="Proteomes" id="UP000886520">
    <property type="component" value="Chromosome 5"/>
</dbReference>
<evidence type="ECO:0000313" key="3">
    <source>
        <dbReference type="EMBL" id="KAI5080315.1"/>
    </source>
</evidence>
<dbReference type="GO" id="GO:0003723">
    <property type="term" value="F:RNA binding"/>
    <property type="evidence" value="ECO:0007669"/>
    <property type="project" value="InterPro"/>
</dbReference>
<evidence type="ECO:0000256" key="2">
    <source>
        <dbReference type="PROSITE-ProRule" id="PRU00708"/>
    </source>
</evidence>
<dbReference type="SUPFAM" id="SSF48452">
    <property type="entry name" value="TPR-like"/>
    <property type="match status" value="1"/>
</dbReference>